<dbReference type="SUPFAM" id="SSF54001">
    <property type="entry name" value="Cysteine proteinases"/>
    <property type="match status" value="1"/>
</dbReference>
<feature type="compositionally biased region" description="Polar residues" evidence="5">
    <location>
        <begin position="560"/>
        <end position="583"/>
    </location>
</feature>
<dbReference type="GO" id="GO:0005886">
    <property type="term" value="C:plasma membrane"/>
    <property type="evidence" value="ECO:0007669"/>
    <property type="project" value="TreeGrafter"/>
</dbReference>
<dbReference type="Gene3D" id="3.30.310.130">
    <property type="entry name" value="Ubiquitin-related"/>
    <property type="match status" value="1"/>
</dbReference>
<evidence type="ECO:0000313" key="7">
    <source>
        <dbReference type="EMBL" id="SBP11275.1"/>
    </source>
</evidence>
<dbReference type="EMBL" id="HADW01009875">
    <property type="protein sequence ID" value="SBP11275.1"/>
    <property type="molecule type" value="Transcribed_RNA"/>
</dbReference>
<name>A0A1A7WZZ9_9TELE</name>
<dbReference type="GO" id="GO:0008234">
    <property type="term" value="F:cysteine-type peptidase activity"/>
    <property type="evidence" value="ECO:0007669"/>
    <property type="project" value="InterPro"/>
</dbReference>
<keyword evidence="4" id="KW-0378">Hydrolase</keyword>
<dbReference type="Pfam" id="PF21052">
    <property type="entry name" value="EFR3_ARM"/>
    <property type="match status" value="1"/>
</dbReference>
<dbReference type="FunFam" id="1.10.418.20:FF:000001">
    <property type="entry name" value="sentrin-specific protease 6 isoform X1"/>
    <property type="match status" value="1"/>
</dbReference>
<dbReference type="Gene3D" id="1.25.10.10">
    <property type="entry name" value="Leucine-rich Repeat Variant"/>
    <property type="match status" value="1"/>
</dbReference>
<feature type="region of interest" description="Disordered" evidence="5">
    <location>
        <begin position="721"/>
        <end position="774"/>
    </location>
</feature>
<dbReference type="GO" id="GO:0006508">
    <property type="term" value="P:proteolysis"/>
    <property type="evidence" value="ECO:0007669"/>
    <property type="project" value="UniProtKB-KW"/>
</dbReference>
<evidence type="ECO:0000256" key="4">
    <source>
        <dbReference type="ARBA" id="ARBA00022801"/>
    </source>
</evidence>
<evidence type="ECO:0000256" key="2">
    <source>
        <dbReference type="ARBA" id="ARBA00010216"/>
    </source>
</evidence>
<comment type="similarity">
    <text evidence="1">Belongs to the peptidase C48 family.</text>
</comment>
<feature type="region of interest" description="Disordered" evidence="5">
    <location>
        <begin position="606"/>
        <end position="689"/>
    </location>
</feature>
<comment type="similarity">
    <text evidence="2">Belongs to the EFR3 family.</text>
</comment>
<dbReference type="PANTHER" id="PTHR12444">
    <property type="entry name" value="PROTEIN EFR3 HOMOLOG CMP44E"/>
    <property type="match status" value="1"/>
</dbReference>
<feature type="region of interest" description="Disordered" evidence="5">
    <location>
        <begin position="1105"/>
        <end position="1132"/>
    </location>
</feature>
<feature type="compositionally biased region" description="Low complexity" evidence="5">
    <location>
        <begin position="659"/>
        <end position="682"/>
    </location>
</feature>
<dbReference type="GO" id="GO:0072659">
    <property type="term" value="P:protein localization to plasma membrane"/>
    <property type="evidence" value="ECO:0007669"/>
    <property type="project" value="TreeGrafter"/>
</dbReference>
<dbReference type="Gene3D" id="1.10.418.20">
    <property type="match status" value="1"/>
</dbReference>
<feature type="region of interest" description="Disordered" evidence="5">
    <location>
        <begin position="480"/>
        <end position="583"/>
    </location>
</feature>
<keyword evidence="3" id="KW-0645">Protease</keyword>
<reference evidence="7" key="2">
    <citation type="submission" date="2016-06" db="EMBL/GenBank/DDBJ databases">
        <title>The genome of a short-lived fish provides insights into sex chromosome evolution and the genetic control of aging.</title>
        <authorList>
            <person name="Reichwald K."/>
            <person name="Felder M."/>
            <person name="Petzold A."/>
            <person name="Koch P."/>
            <person name="Groth M."/>
            <person name="Platzer M."/>
        </authorList>
    </citation>
    <scope>NUCLEOTIDE SEQUENCE</scope>
    <source>
        <tissue evidence="7">Brain</tissue>
    </source>
</reference>
<dbReference type="PANTHER" id="PTHR12444:SF4">
    <property type="entry name" value="PROTEIN EFR3 HOMOLOG B"/>
    <property type="match status" value="1"/>
</dbReference>
<feature type="domain" description="Ubiquitin-like protease family profile" evidence="6">
    <location>
        <begin position="983"/>
        <end position="1213"/>
    </location>
</feature>
<dbReference type="InterPro" id="IPR038765">
    <property type="entry name" value="Papain-like_cys_pep_sf"/>
</dbReference>
<dbReference type="InterPro" id="IPR011989">
    <property type="entry name" value="ARM-like"/>
</dbReference>
<organism evidence="7">
    <name type="scientific">Iconisemion striatum</name>
    <dbReference type="NCBI Taxonomy" id="60296"/>
    <lineage>
        <taxon>Eukaryota</taxon>
        <taxon>Metazoa</taxon>
        <taxon>Chordata</taxon>
        <taxon>Craniata</taxon>
        <taxon>Vertebrata</taxon>
        <taxon>Euteleostomi</taxon>
        <taxon>Actinopterygii</taxon>
        <taxon>Neopterygii</taxon>
        <taxon>Teleostei</taxon>
        <taxon>Neoteleostei</taxon>
        <taxon>Acanthomorphata</taxon>
        <taxon>Ovalentaria</taxon>
        <taxon>Atherinomorphae</taxon>
        <taxon>Cyprinodontiformes</taxon>
        <taxon>Nothobranchiidae</taxon>
        <taxon>Iconisemion</taxon>
    </lineage>
</organism>
<dbReference type="PROSITE" id="PS50600">
    <property type="entry name" value="ULP_PROTEASE"/>
    <property type="match status" value="1"/>
</dbReference>
<gene>
    <name evidence="7" type="primary">EFR3BA</name>
</gene>
<dbReference type="AlphaFoldDB" id="A0A1A7WZZ9"/>
<sequence>MPTVPEAPRRLLQDCCSVFDHQTSRGLTLRLLLEADRPHLHILATSSFVKFANIEEDTPSYHRSYDFFVSRFSQMCHSDHEDPETQVRIRVSGIRGLQGVVRKTVDDELQVNIWEPRHMEQIVPALLVNLQQSDSSSGSPAEQTEVCFRELLGRAAYGHINNAIKPVLMHLDSHGLWEGRGFAVRCFQIIMFSIQSQHSHLVIQQLLGHLDANSRSSASVRAGIVEVLSEAAVIEATGSVGPTVLEVFNTLLRQLRQSVDYQLTGYYDNAGKHKTTSSQEKTLQDAVIKTIGSFANTLPVYQSSNLLTALPSSFLEPLLSFTLMEDPEIRLLVLSILTSLIDRRHNANKLLPLSGTFDVSELDLNEDRCSRQDNLFMRKHAQRLYRHVYLACKEEDSKRRHYQALFVLLAVLSVELVNEEVLLGPPPLLHQYVAQVIESRHKEALYLLPEHILCDEPRLPEDELKSPLSRLHSYDSLTKGFGSSSDRGRADRIHAGNYPDFSTAGVGDVGKTSEFSRPNGGRASAANHRSAGSWNNQSQQGQRAGLSTNGRWRPKRASDRLQNSEVSSECLSLPQKKQSSEGSGSIWLNKSIAVVSGDSLAELRAEEHGGSLSSSDSWRRAESDGKSDAVKQQKKNLSSSSPDETSEDDFLSPSRAKLRSSFTHRPSSSSPVSPVKVLTVKPSNRRQVPELNDDMMETQRDRWTTFRERKNRSAFVHLRLKKAKQTPSEPIVLSSEEEEEVQHHRDGARQMQSSSRVEDRGNSAKLQVSKQLDPPQPSFLQLEFCSLHTGLMEVGANGPMMITDNGIILPVKGTEDSEVTVVASQLRGYGVWDGGVAQGGTMLAGWEGPAPSLLFLWVSEAQANLLQRELWSATANAPSCTIVLLVLKEQLQELQVALLASILDMGEYKQGRSSSCSSSPIDWTDGLLLIYSCPPPVDQHLLRLLGHSSKTSPPGRTRTTSARLLQLPTRLIQYPLVPCKGRITVTEEDLACLEPGEFLNDVIIDFYLKFLLLEGIGGTVAQRSHVFSTFFYKQLSRRRGAGEDDAPSVPDRHTRHQRVKTWTRHVDIFTKDFLFVPVNQEAHWFLVVVCFPGLEEVRIEEFQTQAAGGPEKPAGNLSLGLKASQPPESTQLGCRRSTVTRRPCMLVMDSLKLSYHENVCRLIRDYLQVEWEVRRKTPRLFTCHSMKSCNCRVPQQDNSSDCGLYLLQYVESFLQNPVVHFDLPVRLESWFPRQRVRQKREEIRRLIMRLQQSQTDEVKPIMSPSR</sequence>
<dbReference type="InterPro" id="IPR016024">
    <property type="entry name" value="ARM-type_fold"/>
</dbReference>
<dbReference type="FunFam" id="1.10.418.20:FF:000004">
    <property type="entry name" value="sentrin-specific protease 7 isoform X1"/>
    <property type="match status" value="1"/>
</dbReference>
<evidence type="ECO:0000256" key="5">
    <source>
        <dbReference type="SAM" id="MobiDB-lite"/>
    </source>
</evidence>
<dbReference type="SUPFAM" id="SSF48371">
    <property type="entry name" value="ARM repeat"/>
    <property type="match status" value="1"/>
</dbReference>
<dbReference type="InterPro" id="IPR003653">
    <property type="entry name" value="Peptidase_C48_C"/>
</dbReference>
<protein>
    <submittedName>
        <fullName evidence="7">EFR3 homolog Ba</fullName>
    </submittedName>
</protein>
<evidence type="ECO:0000256" key="3">
    <source>
        <dbReference type="ARBA" id="ARBA00022670"/>
    </source>
</evidence>
<dbReference type="Pfam" id="PF02902">
    <property type="entry name" value="Peptidase_C48"/>
    <property type="match status" value="1"/>
</dbReference>
<feature type="compositionally biased region" description="Basic and acidic residues" evidence="5">
    <location>
        <begin position="617"/>
        <end position="631"/>
    </location>
</feature>
<accession>A0A1A7WZZ9</accession>
<dbReference type="InterPro" id="IPR049152">
    <property type="entry name" value="EFR3-like_ARM"/>
</dbReference>
<dbReference type="InterPro" id="IPR051851">
    <property type="entry name" value="EFR3_Homologs"/>
</dbReference>
<evidence type="ECO:0000259" key="6">
    <source>
        <dbReference type="PROSITE" id="PS50600"/>
    </source>
</evidence>
<proteinExistence type="inferred from homology"/>
<feature type="compositionally biased region" description="Polar residues" evidence="5">
    <location>
        <begin position="530"/>
        <end position="550"/>
    </location>
</feature>
<reference evidence="7" key="1">
    <citation type="submission" date="2016-05" db="EMBL/GenBank/DDBJ databases">
        <authorList>
            <person name="Lavstsen T."/>
            <person name="Jespersen J.S."/>
        </authorList>
    </citation>
    <scope>NUCLEOTIDE SEQUENCE</scope>
    <source>
        <tissue evidence="7">Brain</tissue>
    </source>
</reference>
<evidence type="ECO:0000256" key="1">
    <source>
        <dbReference type="ARBA" id="ARBA00005234"/>
    </source>
</evidence>